<evidence type="ECO:0000313" key="6">
    <source>
        <dbReference type="Proteomes" id="UP000325785"/>
    </source>
</evidence>
<dbReference type="Gene3D" id="3.30.429.10">
    <property type="entry name" value="Macrophage Migration Inhibitory Factor"/>
    <property type="match status" value="1"/>
</dbReference>
<dbReference type="InterPro" id="IPR014347">
    <property type="entry name" value="Tautomerase/MIF_sf"/>
</dbReference>
<keyword evidence="1" id="KW-0413">Isomerase</keyword>
<dbReference type="PATRIC" id="fig|540747.5.peg.5624"/>
<evidence type="ECO:0000259" key="2">
    <source>
        <dbReference type="Pfam" id="PF01361"/>
    </source>
</evidence>
<evidence type="ECO:0000313" key="4">
    <source>
        <dbReference type="EMBL" id="QEW26579.1"/>
    </source>
</evidence>
<dbReference type="AlphaFoldDB" id="A0A0T5P899"/>
<dbReference type="OrthoDB" id="8098375at2"/>
<sequence length="72" mass="7889">MPLIDIHVLEGVFTDEDKERILLKVIDAFGEAAGGRMKENTSARIHEVKSGSWAFGGNVLHTELGLAIRRGD</sequence>
<dbReference type="Pfam" id="PF01361">
    <property type="entry name" value="Tautomerase"/>
    <property type="match status" value="1"/>
</dbReference>
<evidence type="ECO:0000313" key="5">
    <source>
        <dbReference type="Proteomes" id="UP000051401"/>
    </source>
</evidence>
<dbReference type="InterPro" id="IPR004370">
    <property type="entry name" value="4-OT-like_dom"/>
</dbReference>
<reference evidence="4 6" key="2">
    <citation type="submission" date="2018-08" db="EMBL/GenBank/DDBJ databases">
        <title>Genetic Globetrotter - A new plasmid hitch-hiking vast phylogenetic and geographic distances.</title>
        <authorList>
            <person name="Vollmers J."/>
            <person name="Petersen J."/>
        </authorList>
    </citation>
    <scope>NUCLEOTIDE SEQUENCE [LARGE SCALE GENOMIC DNA]</scope>
    <source>
        <strain evidence="4 6">DSM 26383</strain>
    </source>
</reference>
<organism evidence="3 5">
    <name type="scientific">Roseovarius indicus</name>
    <dbReference type="NCBI Taxonomy" id="540747"/>
    <lineage>
        <taxon>Bacteria</taxon>
        <taxon>Pseudomonadati</taxon>
        <taxon>Pseudomonadota</taxon>
        <taxon>Alphaproteobacteria</taxon>
        <taxon>Rhodobacterales</taxon>
        <taxon>Roseobacteraceae</taxon>
        <taxon>Roseovarius</taxon>
    </lineage>
</organism>
<dbReference type="Proteomes" id="UP000325785">
    <property type="component" value="Chromosome"/>
</dbReference>
<name>A0A0T5P899_9RHOB</name>
<feature type="domain" description="4-oxalocrotonate tautomerase-like" evidence="2">
    <location>
        <begin position="2"/>
        <end position="62"/>
    </location>
</feature>
<evidence type="ECO:0000313" key="3">
    <source>
        <dbReference type="EMBL" id="KRS17398.1"/>
    </source>
</evidence>
<dbReference type="RefSeq" id="WP_057816564.1">
    <property type="nucleotide sequence ID" value="NZ_CP031598.1"/>
</dbReference>
<protein>
    <submittedName>
        <fullName evidence="3 4">4-oxalocrotonate tautomerase</fullName>
    </submittedName>
</protein>
<dbReference type="SUPFAM" id="SSF55331">
    <property type="entry name" value="Tautomerase/MIF"/>
    <property type="match status" value="1"/>
</dbReference>
<dbReference type="EMBL" id="CP031598">
    <property type="protein sequence ID" value="QEW26579.1"/>
    <property type="molecule type" value="Genomic_DNA"/>
</dbReference>
<proteinExistence type="predicted"/>
<dbReference type="STRING" id="540747.SAMN04488031_101963"/>
<dbReference type="KEGG" id="rid:RIdsm_02379"/>
<reference evidence="3 5" key="1">
    <citation type="submission" date="2015-04" db="EMBL/GenBank/DDBJ databases">
        <title>The draft genome sequence of Roseovarius indicus B108T.</title>
        <authorList>
            <person name="Li G."/>
            <person name="Lai Q."/>
            <person name="Shao Z."/>
            <person name="Yan P."/>
        </authorList>
    </citation>
    <scope>NUCLEOTIDE SEQUENCE [LARGE SCALE GENOMIC DNA]</scope>
    <source>
        <strain evidence="3 5">B108</strain>
    </source>
</reference>
<accession>A0A0T5P899</accession>
<keyword evidence="5" id="KW-1185">Reference proteome</keyword>
<dbReference type="Proteomes" id="UP000051401">
    <property type="component" value="Unassembled WGS sequence"/>
</dbReference>
<dbReference type="EMBL" id="LAXI01000007">
    <property type="protein sequence ID" value="KRS17398.1"/>
    <property type="molecule type" value="Genomic_DNA"/>
</dbReference>
<evidence type="ECO:0000256" key="1">
    <source>
        <dbReference type="ARBA" id="ARBA00023235"/>
    </source>
</evidence>
<gene>
    <name evidence="4" type="ORF">RIdsm_02379</name>
    <name evidence="3" type="ORF">XM52_12945</name>
</gene>
<dbReference type="GO" id="GO:0016853">
    <property type="term" value="F:isomerase activity"/>
    <property type="evidence" value="ECO:0007669"/>
    <property type="project" value="UniProtKB-KW"/>
</dbReference>